<comment type="caution">
    <text evidence="1">The sequence shown here is derived from an EMBL/GenBank/DDBJ whole genome shotgun (WGS) entry which is preliminary data.</text>
</comment>
<protein>
    <submittedName>
        <fullName evidence="1">S-layer protein</fullName>
    </submittedName>
</protein>
<reference evidence="1" key="1">
    <citation type="journal article" date="2021" name="mSystems">
        <title>Bacteria and Archaea Synergistically Convert Glycine Betaine to Biogenic Methane in the Formosa Cold Seep of the South China Sea.</title>
        <authorList>
            <person name="Li L."/>
            <person name="Zhang W."/>
            <person name="Zhang S."/>
            <person name="Song L."/>
            <person name="Sun Q."/>
            <person name="Zhang H."/>
            <person name="Xiang H."/>
            <person name="Dong X."/>
        </authorList>
    </citation>
    <scope>NUCLEOTIDE SEQUENCE</scope>
    <source>
        <strain evidence="1">LLY</strain>
    </source>
</reference>
<evidence type="ECO:0000313" key="1">
    <source>
        <dbReference type="EMBL" id="MCM1985409.1"/>
    </source>
</evidence>
<dbReference type="AlphaFoldDB" id="A0A9E4ZDR6"/>
<accession>A0A9E4ZDR6</accession>
<sequence>MSCGVAMATAPALSVDAVSPSSGTPSTDFNFTVTYTDDDGDLPSPINVSINGTSYSMFEVNTGDTDVTDGKDYYRTVGGFPVDTHNFQFTASDGTESATPTSLKTFEVASGNTVPTLSVDAVSPSSGTPSTDFNFTVTYTDDDGDLPSPINVSINGTSYSMFEVNTGDTDVTDGKDYYRTVGGFPVDTHNFQFTASDGTESATPTSLKTFEV</sequence>
<gene>
    <name evidence="1" type="ORF">KDK67_00005</name>
</gene>
<organism evidence="1 2">
    <name type="scientific">Methanococcoides seepicolus</name>
    <dbReference type="NCBI Taxonomy" id="2828780"/>
    <lineage>
        <taxon>Archaea</taxon>
        <taxon>Methanobacteriati</taxon>
        <taxon>Methanobacteriota</taxon>
        <taxon>Stenosarchaea group</taxon>
        <taxon>Methanomicrobia</taxon>
        <taxon>Methanosarcinales</taxon>
        <taxon>Methanosarcinaceae</taxon>
        <taxon>Methanococcoides</taxon>
    </lineage>
</organism>
<dbReference type="EMBL" id="JAGSOI010000001">
    <property type="protein sequence ID" value="MCM1985409.1"/>
    <property type="molecule type" value="Genomic_DNA"/>
</dbReference>
<name>A0A9E4ZDR6_9EURY</name>
<evidence type="ECO:0000313" key="2">
    <source>
        <dbReference type="Proteomes" id="UP001056766"/>
    </source>
</evidence>
<dbReference type="Proteomes" id="UP001056766">
    <property type="component" value="Unassembled WGS sequence"/>
</dbReference>
<keyword evidence="2" id="KW-1185">Reference proteome</keyword>
<reference evidence="1" key="2">
    <citation type="submission" date="2021-04" db="EMBL/GenBank/DDBJ databases">
        <authorList>
            <person name="Dong X."/>
        </authorList>
    </citation>
    <scope>NUCLEOTIDE SEQUENCE</scope>
    <source>
        <strain evidence="1">LLY</strain>
    </source>
</reference>
<feature type="non-terminal residue" evidence="1">
    <location>
        <position position="212"/>
    </location>
</feature>
<proteinExistence type="predicted"/>